<accession>A0A9P3GR95</accession>
<proteinExistence type="predicted"/>
<dbReference type="EMBL" id="BPQB01000108">
    <property type="protein sequence ID" value="GJE99391.1"/>
    <property type="molecule type" value="Genomic_DNA"/>
</dbReference>
<dbReference type="AlphaFoldDB" id="A0A9P3GR95"/>
<keyword evidence="2" id="KW-1185">Reference proteome</keyword>
<name>A0A9P3GR95_9APHY</name>
<protein>
    <submittedName>
        <fullName evidence="1">Uncharacterized protein</fullName>
    </submittedName>
</protein>
<reference evidence="1 2" key="1">
    <citation type="submission" date="2021-08" db="EMBL/GenBank/DDBJ databases">
        <title>Draft Genome Sequence of Phanerochaete sordida strain YK-624.</title>
        <authorList>
            <person name="Mori T."/>
            <person name="Dohra H."/>
            <person name="Suzuki T."/>
            <person name="Kawagishi H."/>
            <person name="Hirai H."/>
        </authorList>
    </citation>
    <scope>NUCLEOTIDE SEQUENCE [LARGE SCALE GENOMIC DNA]</scope>
    <source>
        <strain evidence="1 2">YK-624</strain>
    </source>
</reference>
<gene>
    <name evidence="1" type="ORF">PsYK624_156450</name>
</gene>
<dbReference type="Proteomes" id="UP000703269">
    <property type="component" value="Unassembled WGS sequence"/>
</dbReference>
<evidence type="ECO:0000313" key="1">
    <source>
        <dbReference type="EMBL" id="GJE99391.1"/>
    </source>
</evidence>
<comment type="caution">
    <text evidence="1">The sequence shown here is derived from an EMBL/GenBank/DDBJ whole genome shotgun (WGS) entry which is preliminary data.</text>
</comment>
<evidence type="ECO:0000313" key="2">
    <source>
        <dbReference type="Proteomes" id="UP000703269"/>
    </source>
</evidence>
<sequence>MPFPHPSVFALPDRSRRDILLTSPFRGLLRGDYLPRSETRIFPLIGAYLPSVTVVGPIFLRAETCWSANAGGMALTMYHDEPILLYAGMTRTFDVHSPGGRT</sequence>
<organism evidence="1 2">
    <name type="scientific">Phanerochaete sordida</name>
    <dbReference type="NCBI Taxonomy" id="48140"/>
    <lineage>
        <taxon>Eukaryota</taxon>
        <taxon>Fungi</taxon>
        <taxon>Dikarya</taxon>
        <taxon>Basidiomycota</taxon>
        <taxon>Agaricomycotina</taxon>
        <taxon>Agaricomycetes</taxon>
        <taxon>Polyporales</taxon>
        <taxon>Phanerochaetaceae</taxon>
        <taxon>Phanerochaete</taxon>
    </lineage>
</organism>